<reference evidence="2 3" key="1">
    <citation type="submission" date="2016-05" db="EMBL/GenBank/DDBJ databases">
        <title>Single-cell genome of chain-forming Candidatus Thiomargarita nelsonii and comparison to other large sulfur-oxidizing bacteria.</title>
        <authorList>
            <person name="Winkel M."/>
            <person name="Salman V."/>
            <person name="Woyke T."/>
            <person name="Schulz-Vogt H."/>
            <person name="Richter M."/>
            <person name="Flood B."/>
            <person name="Bailey J."/>
            <person name="Amann R."/>
            <person name="Mussmann M."/>
        </authorList>
    </citation>
    <scope>NUCLEOTIDE SEQUENCE [LARGE SCALE GENOMIC DNA]</scope>
    <source>
        <strain evidence="2 3">THI036</strain>
    </source>
</reference>
<evidence type="ECO:0000256" key="1">
    <source>
        <dbReference type="SAM" id="Phobius"/>
    </source>
</evidence>
<evidence type="ECO:0000313" key="3">
    <source>
        <dbReference type="Proteomes" id="UP000076962"/>
    </source>
</evidence>
<organism evidence="2 3">
    <name type="scientific">Candidatus Thiomargarita nelsonii</name>
    <dbReference type="NCBI Taxonomy" id="1003181"/>
    <lineage>
        <taxon>Bacteria</taxon>
        <taxon>Pseudomonadati</taxon>
        <taxon>Pseudomonadota</taxon>
        <taxon>Gammaproteobacteria</taxon>
        <taxon>Thiotrichales</taxon>
        <taxon>Thiotrichaceae</taxon>
        <taxon>Thiomargarita</taxon>
    </lineage>
</organism>
<evidence type="ECO:0000313" key="2">
    <source>
        <dbReference type="EMBL" id="OAD23560.1"/>
    </source>
</evidence>
<dbReference type="AlphaFoldDB" id="A0A176S6D2"/>
<feature type="transmembrane region" description="Helical" evidence="1">
    <location>
        <begin position="70"/>
        <end position="89"/>
    </location>
</feature>
<proteinExistence type="predicted"/>
<dbReference type="EMBL" id="LUTY01000295">
    <property type="protein sequence ID" value="OAD23560.1"/>
    <property type="molecule type" value="Genomic_DNA"/>
</dbReference>
<name>A0A176S6D2_9GAMM</name>
<dbReference type="Proteomes" id="UP000076962">
    <property type="component" value="Unassembled WGS sequence"/>
</dbReference>
<sequence length="197" mass="22449">MSESFELADLLHSFSDKLEQKAAQLDKEFYGEGKEYYTSDKSKGVDRLIESLQESAFWSKHLYHIAAIRTFWLLILLSFAVIFVVFFIVPVAYKGAIFVAPQIIVVFLAFVISDELSSAFAWWTAANRSEAVDRRLDKIMDLKAPSREILLAVFGDYSVATAAVPPIPSHLYESERLRLNKLWADRNASRQTTESEE</sequence>
<comment type="caution">
    <text evidence="2">The sequence shown here is derived from an EMBL/GenBank/DDBJ whole genome shotgun (WGS) entry which is preliminary data.</text>
</comment>
<accession>A0A176S6D2</accession>
<keyword evidence="1" id="KW-0812">Transmembrane</keyword>
<gene>
    <name evidence="2" type="ORF">THIOM_000604</name>
</gene>
<keyword evidence="1" id="KW-0472">Membrane</keyword>
<keyword evidence="1" id="KW-1133">Transmembrane helix</keyword>
<keyword evidence="3" id="KW-1185">Reference proteome</keyword>
<protein>
    <submittedName>
        <fullName evidence="2">Uncharacterized protein</fullName>
    </submittedName>
</protein>